<proteinExistence type="predicted"/>
<accession>A0A6J6IUA9</accession>
<organism evidence="2">
    <name type="scientific">freshwater metagenome</name>
    <dbReference type="NCBI Taxonomy" id="449393"/>
    <lineage>
        <taxon>unclassified sequences</taxon>
        <taxon>metagenomes</taxon>
        <taxon>ecological metagenomes</taxon>
    </lineage>
</organism>
<reference evidence="2" key="1">
    <citation type="submission" date="2020-05" db="EMBL/GenBank/DDBJ databases">
        <authorList>
            <person name="Chiriac C."/>
            <person name="Salcher M."/>
            <person name="Ghai R."/>
            <person name="Kavagutti S V."/>
        </authorList>
    </citation>
    <scope>NUCLEOTIDE SEQUENCE</scope>
</reference>
<name>A0A6J6IUA9_9ZZZZ</name>
<sequence length="113" mass="11660">MTGAFGSGATVKVSTPRVPAKPAASIPPDNNSDVADDPALSCVVPNRRKSVSRNDAIRGPDVLSVVAYNVPVELSTTRLRAPISPVFKIADAITVCVGISIAVIRPGVTSVPR</sequence>
<protein>
    <submittedName>
        <fullName evidence="2">Unannotated protein</fullName>
    </submittedName>
</protein>
<evidence type="ECO:0000313" key="2">
    <source>
        <dbReference type="EMBL" id="CAB4628106.1"/>
    </source>
</evidence>
<evidence type="ECO:0000256" key="1">
    <source>
        <dbReference type="SAM" id="MobiDB-lite"/>
    </source>
</evidence>
<dbReference type="AlphaFoldDB" id="A0A6J6IUA9"/>
<dbReference type="EMBL" id="CAEZVJ010000051">
    <property type="protein sequence ID" value="CAB4628106.1"/>
    <property type="molecule type" value="Genomic_DNA"/>
</dbReference>
<gene>
    <name evidence="2" type="ORF">UFOPK1961_00580</name>
</gene>
<feature type="region of interest" description="Disordered" evidence="1">
    <location>
        <begin position="1"/>
        <end position="39"/>
    </location>
</feature>